<reference evidence="1 2" key="1">
    <citation type="submission" date="2021-07" db="EMBL/GenBank/DDBJ databases">
        <title>Paenibacillus radiodurans sp. nov., isolated from the southeastern edge of Tengger Desert.</title>
        <authorList>
            <person name="Zhang G."/>
        </authorList>
    </citation>
    <scope>NUCLEOTIDE SEQUENCE [LARGE SCALE GENOMIC DNA]</scope>
    <source>
        <strain evidence="1 2">CCM 7311</strain>
    </source>
</reference>
<gene>
    <name evidence="1" type="ORF">K0U00_15960</name>
</gene>
<organism evidence="1 2">
    <name type="scientific">Paenibacillus sepulcri</name>
    <dbReference type="NCBI Taxonomy" id="359917"/>
    <lineage>
        <taxon>Bacteria</taxon>
        <taxon>Bacillati</taxon>
        <taxon>Bacillota</taxon>
        <taxon>Bacilli</taxon>
        <taxon>Bacillales</taxon>
        <taxon>Paenibacillaceae</taxon>
        <taxon>Paenibacillus</taxon>
    </lineage>
</organism>
<evidence type="ECO:0000313" key="2">
    <source>
        <dbReference type="Proteomes" id="UP001519887"/>
    </source>
</evidence>
<keyword evidence="2" id="KW-1185">Reference proteome</keyword>
<dbReference type="RefSeq" id="WP_210044700.1">
    <property type="nucleotide sequence ID" value="NZ_JBHLVU010000077.1"/>
</dbReference>
<name>A0ABS7C3N2_9BACL</name>
<dbReference type="Proteomes" id="UP001519887">
    <property type="component" value="Unassembled WGS sequence"/>
</dbReference>
<evidence type="ECO:0000313" key="1">
    <source>
        <dbReference type="EMBL" id="MBW7455522.1"/>
    </source>
</evidence>
<comment type="caution">
    <text evidence="1">The sequence shown here is derived from an EMBL/GenBank/DDBJ whole genome shotgun (WGS) entry which is preliminary data.</text>
</comment>
<accession>A0ABS7C3N2</accession>
<protein>
    <submittedName>
        <fullName evidence="1">DUF4272 domain-containing protein</fullName>
    </submittedName>
</protein>
<dbReference type="InterPro" id="IPR025368">
    <property type="entry name" value="DUF4272"/>
</dbReference>
<sequence length="392" mass="44727">MKNCAIYSTQFNVDQVAGIIESLYPKASIQMNVDKTEIKVLHKTWLSKTENTFTVLTSRADPEAFTVMVDEIGYFFSRIRAGNETLHKKLLLQISSLNMVIGVKAEKKIAEPFYSELLHITQQLNGMILMDDRRLLNEKGELIMDIDGRSQIEDMPVTAHTSYLHNDLHVTDPALQRKKQSERLLTQKGIPFNKSLPVFASEDAVMLRSREETARRAIALCIVALKGECCGTDYTPEETRSLINQVMNQFNASSCFSPRESLFIGKDHPDQTEIVQFAWCYEGFWVMLWALGYVDQLDTPTGICDVEAAVSILHRYDNYDAFLADARMRPKSEILDAADLIYRIDWACVDARLHNKPVPAGLDSSVVYERHRALNWLTTYMDQEWDEVATHT</sequence>
<proteinExistence type="predicted"/>
<dbReference type="Pfam" id="PF14094">
    <property type="entry name" value="DUF4272"/>
    <property type="match status" value="1"/>
</dbReference>
<dbReference type="EMBL" id="JAHZIK010000379">
    <property type="protein sequence ID" value="MBW7455522.1"/>
    <property type="molecule type" value="Genomic_DNA"/>
</dbReference>